<protein>
    <submittedName>
        <fullName evidence="3">ATPase</fullName>
    </submittedName>
</protein>
<evidence type="ECO:0000313" key="4">
    <source>
        <dbReference type="Proteomes" id="UP000482960"/>
    </source>
</evidence>
<dbReference type="InterPro" id="IPR023393">
    <property type="entry name" value="START-like_dom_sf"/>
</dbReference>
<dbReference type="SUPFAM" id="SSF55961">
    <property type="entry name" value="Bet v1-like"/>
    <property type="match status" value="1"/>
</dbReference>
<proteinExistence type="inferred from homology"/>
<dbReference type="EMBL" id="BLPG01000001">
    <property type="protein sequence ID" value="GFJ94313.1"/>
    <property type="molecule type" value="Genomic_DNA"/>
</dbReference>
<name>A0A6V8LAS5_9ACTN</name>
<sequence length="157" mass="17717">MSSTASMPPIRGTVRVGVPVERAFRVFTDSFYSWWPPAYHIGKTDPAQILLEPRVGGRWYERGTDGSECDWGRVLTWEPPHRLVLTWQINGEWQYDPDPDHASEVEVRFTADGPEQTLVELEHRNLDRLAAAQSLHDQVGGPGGWTSLLEAYAKVTS</sequence>
<dbReference type="InterPro" id="IPR013538">
    <property type="entry name" value="ASHA1/2-like_C"/>
</dbReference>
<comment type="caution">
    <text evidence="3">The sequence shown here is derived from an EMBL/GenBank/DDBJ whole genome shotgun (WGS) entry which is preliminary data.</text>
</comment>
<dbReference type="Proteomes" id="UP000482960">
    <property type="component" value="Unassembled WGS sequence"/>
</dbReference>
<reference evidence="3 4" key="2">
    <citation type="submission" date="2020-03" db="EMBL/GenBank/DDBJ databases">
        <authorList>
            <person name="Ichikawa N."/>
            <person name="Kimura A."/>
            <person name="Kitahashi Y."/>
            <person name="Uohara A."/>
        </authorList>
    </citation>
    <scope>NUCLEOTIDE SEQUENCE [LARGE SCALE GENOMIC DNA]</scope>
    <source>
        <strain evidence="3 4">NBRC 108638</strain>
    </source>
</reference>
<keyword evidence="4" id="KW-1185">Reference proteome</keyword>
<dbReference type="Gene3D" id="3.30.530.20">
    <property type="match status" value="1"/>
</dbReference>
<accession>A0A6V8LAS5</accession>
<evidence type="ECO:0000313" key="3">
    <source>
        <dbReference type="EMBL" id="GFJ94313.1"/>
    </source>
</evidence>
<dbReference type="Pfam" id="PF08327">
    <property type="entry name" value="AHSA1"/>
    <property type="match status" value="1"/>
</dbReference>
<gene>
    <name evidence="3" type="ORF">Prum_079550</name>
</gene>
<dbReference type="AlphaFoldDB" id="A0A6V8LAS5"/>
<dbReference type="RefSeq" id="WP_173081363.1">
    <property type="nucleotide sequence ID" value="NZ_BAABJB010000018.1"/>
</dbReference>
<dbReference type="CDD" id="cd08891">
    <property type="entry name" value="SRPBCC_CalC"/>
    <property type="match status" value="1"/>
</dbReference>
<organism evidence="3 4">
    <name type="scientific">Phytohabitans rumicis</name>
    <dbReference type="NCBI Taxonomy" id="1076125"/>
    <lineage>
        <taxon>Bacteria</taxon>
        <taxon>Bacillati</taxon>
        <taxon>Actinomycetota</taxon>
        <taxon>Actinomycetes</taxon>
        <taxon>Micromonosporales</taxon>
        <taxon>Micromonosporaceae</taxon>
    </lineage>
</organism>
<comment type="similarity">
    <text evidence="1">Belongs to the AHA1 family.</text>
</comment>
<evidence type="ECO:0000259" key="2">
    <source>
        <dbReference type="Pfam" id="PF08327"/>
    </source>
</evidence>
<feature type="domain" description="Activator of Hsp90 ATPase homologue 1/2-like C-terminal" evidence="2">
    <location>
        <begin position="18"/>
        <end position="149"/>
    </location>
</feature>
<evidence type="ECO:0000256" key="1">
    <source>
        <dbReference type="ARBA" id="ARBA00006817"/>
    </source>
</evidence>
<reference evidence="3 4" key="1">
    <citation type="submission" date="2020-03" db="EMBL/GenBank/DDBJ databases">
        <title>Whole genome shotgun sequence of Phytohabitans rumicis NBRC 108638.</title>
        <authorList>
            <person name="Komaki H."/>
            <person name="Tamura T."/>
        </authorList>
    </citation>
    <scope>NUCLEOTIDE SEQUENCE [LARGE SCALE GENOMIC DNA]</scope>
    <source>
        <strain evidence="3 4">NBRC 108638</strain>
    </source>
</reference>